<dbReference type="AlphaFoldDB" id="A0A2R6X1N9"/>
<keyword evidence="2" id="KW-1185">Reference proteome</keyword>
<organism evidence="1 2">
    <name type="scientific">Marchantia polymorpha</name>
    <name type="common">Common liverwort</name>
    <name type="synonym">Marchantia aquatica</name>
    <dbReference type="NCBI Taxonomy" id="3197"/>
    <lineage>
        <taxon>Eukaryota</taxon>
        <taxon>Viridiplantae</taxon>
        <taxon>Streptophyta</taxon>
        <taxon>Embryophyta</taxon>
        <taxon>Marchantiophyta</taxon>
        <taxon>Marchantiopsida</taxon>
        <taxon>Marchantiidae</taxon>
        <taxon>Marchantiales</taxon>
        <taxon>Marchantiaceae</taxon>
        <taxon>Marchantia</taxon>
    </lineage>
</organism>
<evidence type="ECO:0000313" key="2">
    <source>
        <dbReference type="Proteomes" id="UP000244005"/>
    </source>
</evidence>
<protein>
    <submittedName>
        <fullName evidence="1">Uncharacterized protein</fullName>
    </submittedName>
</protein>
<name>A0A2R6X1N9_MARPO</name>
<evidence type="ECO:0000313" key="1">
    <source>
        <dbReference type="EMBL" id="PTQ40012.1"/>
    </source>
</evidence>
<accession>A0A2R6X1N9</accession>
<sequence length="107" mass="12351">MGTVPIVPIVPTTPTLEVDPSTKAYLMYFYKTQYTNMAAADSFLCWQRLTEEKSNVQVKRGRRFLGTTSERSRLQIYRCTFTDCTADDARFLLVQKFIHGNFPVLPF</sequence>
<dbReference type="Gramene" id="Mp2g14260.1">
    <property type="protein sequence ID" value="Mp2g14260.1.cds1"/>
    <property type="gene ID" value="Mp2g14260"/>
</dbReference>
<proteinExistence type="predicted"/>
<dbReference type="EMBL" id="KZ772714">
    <property type="protein sequence ID" value="PTQ40012.1"/>
    <property type="molecule type" value="Genomic_DNA"/>
</dbReference>
<gene>
    <name evidence="1" type="ORF">MARPO_0042s0053</name>
</gene>
<dbReference type="Proteomes" id="UP000244005">
    <property type="component" value="Unassembled WGS sequence"/>
</dbReference>
<reference evidence="2" key="1">
    <citation type="journal article" date="2017" name="Cell">
        <title>Insights into land plant evolution garnered from the Marchantia polymorpha genome.</title>
        <authorList>
            <person name="Bowman J.L."/>
            <person name="Kohchi T."/>
            <person name="Yamato K.T."/>
            <person name="Jenkins J."/>
            <person name="Shu S."/>
            <person name="Ishizaki K."/>
            <person name="Yamaoka S."/>
            <person name="Nishihama R."/>
            <person name="Nakamura Y."/>
            <person name="Berger F."/>
            <person name="Adam C."/>
            <person name="Aki S.S."/>
            <person name="Althoff F."/>
            <person name="Araki T."/>
            <person name="Arteaga-Vazquez M.A."/>
            <person name="Balasubrmanian S."/>
            <person name="Barry K."/>
            <person name="Bauer D."/>
            <person name="Boehm C.R."/>
            <person name="Briginshaw L."/>
            <person name="Caballero-Perez J."/>
            <person name="Catarino B."/>
            <person name="Chen F."/>
            <person name="Chiyoda S."/>
            <person name="Chovatia M."/>
            <person name="Davies K.M."/>
            <person name="Delmans M."/>
            <person name="Demura T."/>
            <person name="Dierschke T."/>
            <person name="Dolan L."/>
            <person name="Dorantes-Acosta A.E."/>
            <person name="Eklund D.M."/>
            <person name="Florent S.N."/>
            <person name="Flores-Sandoval E."/>
            <person name="Fujiyama A."/>
            <person name="Fukuzawa H."/>
            <person name="Galik B."/>
            <person name="Grimanelli D."/>
            <person name="Grimwood J."/>
            <person name="Grossniklaus U."/>
            <person name="Hamada T."/>
            <person name="Haseloff J."/>
            <person name="Hetherington A.J."/>
            <person name="Higo A."/>
            <person name="Hirakawa Y."/>
            <person name="Hundley H.N."/>
            <person name="Ikeda Y."/>
            <person name="Inoue K."/>
            <person name="Inoue S.I."/>
            <person name="Ishida S."/>
            <person name="Jia Q."/>
            <person name="Kakita M."/>
            <person name="Kanazawa T."/>
            <person name="Kawai Y."/>
            <person name="Kawashima T."/>
            <person name="Kennedy M."/>
            <person name="Kinose K."/>
            <person name="Kinoshita T."/>
            <person name="Kohara Y."/>
            <person name="Koide E."/>
            <person name="Komatsu K."/>
            <person name="Kopischke S."/>
            <person name="Kubo M."/>
            <person name="Kyozuka J."/>
            <person name="Lagercrantz U."/>
            <person name="Lin S.S."/>
            <person name="Lindquist E."/>
            <person name="Lipzen A.M."/>
            <person name="Lu C.W."/>
            <person name="De Luna E."/>
            <person name="Martienssen R.A."/>
            <person name="Minamino N."/>
            <person name="Mizutani M."/>
            <person name="Mizutani M."/>
            <person name="Mochizuki N."/>
            <person name="Monte I."/>
            <person name="Mosher R."/>
            <person name="Nagasaki H."/>
            <person name="Nakagami H."/>
            <person name="Naramoto S."/>
            <person name="Nishitani K."/>
            <person name="Ohtani M."/>
            <person name="Okamoto T."/>
            <person name="Okumura M."/>
            <person name="Phillips J."/>
            <person name="Pollak B."/>
            <person name="Reinders A."/>
            <person name="Rovekamp M."/>
            <person name="Sano R."/>
            <person name="Sawa S."/>
            <person name="Schmid M.W."/>
            <person name="Shirakawa M."/>
            <person name="Solano R."/>
            <person name="Spunde A."/>
            <person name="Suetsugu N."/>
            <person name="Sugano S."/>
            <person name="Sugiyama A."/>
            <person name="Sun R."/>
            <person name="Suzuki Y."/>
            <person name="Takenaka M."/>
            <person name="Takezawa D."/>
            <person name="Tomogane H."/>
            <person name="Tsuzuki M."/>
            <person name="Ueda T."/>
            <person name="Umeda M."/>
            <person name="Ward J.M."/>
            <person name="Watanabe Y."/>
            <person name="Yazaki K."/>
            <person name="Yokoyama R."/>
            <person name="Yoshitake Y."/>
            <person name="Yotsui I."/>
            <person name="Zachgo S."/>
            <person name="Schmutz J."/>
        </authorList>
    </citation>
    <scope>NUCLEOTIDE SEQUENCE [LARGE SCALE GENOMIC DNA]</scope>
    <source>
        <strain evidence="2">Tak-1</strain>
    </source>
</reference>